<evidence type="ECO:0000256" key="1">
    <source>
        <dbReference type="SAM" id="MobiDB-lite"/>
    </source>
</evidence>
<accession>A0A919IQ16</accession>
<protein>
    <submittedName>
        <fullName evidence="2">Uncharacterized protein</fullName>
    </submittedName>
</protein>
<reference evidence="2" key="1">
    <citation type="submission" date="2021-01" db="EMBL/GenBank/DDBJ databases">
        <title>Whole genome shotgun sequence of Actinoplanes cyaneus NBRC 14990.</title>
        <authorList>
            <person name="Komaki H."/>
            <person name="Tamura T."/>
        </authorList>
    </citation>
    <scope>NUCLEOTIDE SEQUENCE</scope>
    <source>
        <strain evidence="2">NBRC 14990</strain>
    </source>
</reference>
<sequence>MTSPARPRPSTAARADNRRQALEPARAAACRAARPAGAARAWSAGIGGGLTNLEPRAVPERAALPEPCAAHCLRQIDRLWRVRSGGMAQRCVTGARTGDHLAGRTVRPPRARLLREARDEVVRAQRLLDLEDWTGNAR</sequence>
<proteinExistence type="predicted"/>
<name>A0A919IQ16_9ACTN</name>
<evidence type="ECO:0000313" key="3">
    <source>
        <dbReference type="Proteomes" id="UP000619479"/>
    </source>
</evidence>
<evidence type="ECO:0000313" key="2">
    <source>
        <dbReference type="EMBL" id="GID70064.1"/>
    </source>
</evidence>
<organism evidence="2 3">
    <name type="scientific">Actinoplanes cyaneus</name>
    <dbReference type="NCBI Taxonomy" id="52696"/>
    <lineage>
        <taxon>Bacteria</taxon>
        <taxon>Bacillati</taxon>
        <taxon>Actinomycetota</taxon>
        <taxon>Actinomycetes</taxon>
        <taxon>Micromonosporales</taxon>
        <taxon>Micromonosporaceae</taxon>
        <taxon>Actinoplanes</taxon>
    </lineage>
</organism>
<gene>
    <name evidence="2" type="ORF">Acy02nite_79450</name>
</gene>
<feature type="compositionally biased region" description="Low complexity" evidence="1">
    <location>
        <begin position="1"/>
        <end position="14"/>
    </location>
</feature>
<dbReference type="Proteomes" id="UP000619479">
    <property type="component" value="Unassembled WGS sequence"/>
</dbReference>
<dbReference type="AlphaFoldDB" id="A0A919IQ16"/>
<keyword evidence="3" id="KW-1185">Reference proteome</keyword>
<feature type="region of interest" description="Disordered" evidence="1">
    <location>
        <begin position="1"/>
        <end position="28"/>
    </location>
</feature>
<comment type="caution">
    <text evidence="2">The sequence shown here is derived from an EMBL/GenBank/DDBJ whole genome shotgun (WGS) entry which is preliminary data.</text>
</comment>
<dbReference type="EMBL" id="BOMH01000071">
    <property type="protein sequence ID" value="GID70064.1"/>
    <property type="molecule type" value="Genomic_DNA"/>
</dbReference>